<dbReference type="PANTHER" id="PTHR13538">
    <property type="entry name" value="N-ACETYLTRANSFERASE 6"/>
    <property type="match status" value="1"/>
</dbReference>
<dbReference type="InterPro" id="IPR000182">
    <property type="entry name" value="GNAT_dom"/>
</dbReference>
<dbReference type="Gene3D" id="3.40.630.30">
    <property type="match status" value="1"/>
</dbReference>
<feature type="domain" description="N-acetyltransferase" evidence="1">
    <location>
        <begin position="1"/>
        <end position="154"/>
    </location>
</feature>
<dbReference type="RefSeq" id="WP_053331855.1">
    <property type="nucleotide sequence ID" value="NZ_CCEJ010000005.1"/>
</dbReference>
<reference evidence="2" key="2">
    <citation type="submission" date="2014-09" db="EMBL/GenBank/DDBJ databases">
        <title>Criblamydia sequanensis harbors a mega-plasmid encoding arsenite resistance.</title>
        <authorList>
            <person name="Bertelli C."/>
            <person name="Goesmann A."/>
            <person name="Greub G."/>
        </authorList>
    </citation>
    <scope>NUCLEOTIDE SEQUENCE [LARGE SCALE GENOMIC DNA]</scope>
    <source>
        <strain evidence="2">CRIB-18</strain>
    </source>
</reference>
<evidence type="ECO:0000313" key="3">
    <source>
        <dbReference type="Proteomes" id="UP000031552"/>
    </source>
</evidence>
<dbReference type="AlphaFoldDB" id="A0A090CZ27"/>
<dbReference type="PROSITE" id="PS51186">
    <property type="entry name" value="GNAT"/>
    <property type="match status" value="1"/>
</dbReference>
<keyword evidence="3" id="KW-1185">Reference proteome</keyword>
<dbReference type="STRING" id="1437425.CSEC_1297"/>
<organism evidence="2 3">
    <name type="scientific">Candidatus Criblamydia sequanensis CRIB-18</name>
    <dbReference type="NCBI Taxonomy" id="1437425"/>
    <lineage>
        <taxon>Bacteria</taxon>
        <taxon>Pseudomonadati</taxon>
        <taxon>Chlamydiota</taxon>
        <taxon>Chlamydiia</taxon>
        <taxon>Parachlamydiales</taxon>
        <taxon>Candidatus Criblamydiaceae</taxon>
        <taxon>Candidatus Criblamydia</taxon>
    </lineage>
</organism>
<comment type="caution">
    <text evidence="2">The sequence shown here is derived from an EMBL/GenBank/DDBJ whole genome shotgun (WGS) entry which is preliminary data.</text>
</comment>
<gene>
    <name evidence="2" type="ORF">CSEC_1297</name>
</gene>
<reference evidence="2" key="1">
    <citation type="submission" date="2013-12" db="EMBL/GenBank/DDBJ databases">
        <authorList>
            <person name="Linke B."/>
        </authorList>
    </citation>
    <scope>NUCLEOTIDE SEQUENCE [LARGE SCALE GENOMIC DNA]</scope>
    <source>
        <strain evidence="2">CRIB-18</strain>
    </source>
</reference>
<dbReference type="EMBL" id="CCEJ010000005">
    <property type="protein sequence ID" value="CDR34117.1"/>
    <property type="molecule type" value="Genomic_DNA"/>
</dbReference>
<dbReference type="GO" id="GO:0008080">
    <property type="term" value="F:N-acetyltransferase activity"/>
    <property type="evidence" value="ECO:0007669"/>
    <property type="project" value="InterPro"/>
</dbReference>
<dbReference type="Proteomes" id="UP000031552">
    <property type="component" value="Unassembled WGS sequence"/>
</dbReference>
<protein>
    <submittedName>
        <fullName evidence="2">Acetyltransferase, GNAT family</fullName>
    </submittedName>
</protein>
<dbReference type="PANTHER" id="PTHR13538:SF4">
    <property type="entry name" value="N-ALPHA-ACETYLTRANSFERASE 80"/>
    <property type="match status" value="1"/>
</dbReference>
<sequence>MRISPLSDHMHFFNEVVDMKFQAFSYLTGEETIEDYRNRQKDYVTDNLLPRAYIVLNDSQELIGTFALKKKDFKHRLDLTPWLGSVVVSIKHRRQGVGRFIVSEAERLARNMGYKELYLFTPDQEAWYSKQGWNLLERSKPNKFVFSVMSKKITLP</sequence>
<dbReference type="InterPro" id="IPR016181">
    <property type="entry name" value="Acyl_CoA_acyltransferase"/>
</dbReference>
<name>A0A090CZ27_9BACT</name>
<dbReference type="Pfam" id="PF00583">
    <property type="entry name" value="Acetyltransf_1"/>
    <property type="match status" value="1"/>
</dbReference>
<dbReference type="InterPro" id="IPR039840">
    <property type="entry name" value="NAA80"/>
</dbReference>
<dbReference type="GO" id="GO:1905502">
    <property type="term" value="F:acetyl-CoA binding"/>
    <property type="evidence" value="ECO:0007669"/>
    <property type="project" value="TreeGrafter"/>
</dbReference>
<dbReference type="CDD" id="cd04301">
    <property type="entry name" value="NAT_SF"/>
    <property type="match status" value="1"/>
</dbReference>
<dbReference type="OrthoDB" id="119498at2"/>
<dbReference type="GO" id="GO:0005737">
    <property type="term" value="C:cytoplasm"/>
    <property type="evidence" value="ECO:0007669"/>
    <property type="project" value="TreeGrafter"/>
</dbReference>
<evidence type="ECO:0000259" key="1">
    <source>
        <dbReference type="PROSITE" id="PS51186"/>
    </source>
</evidence>
<dbReference type="SUPFAM" id="SSF55729">
    <property type="entry name" value="Acyl-CoA N-acyltransferases (Nat)"/>
    <property type="match status" value="1"/>
</dbReference>
<accession>A0A090CZ27</accession>
<proteinExistence type="predicted"/>
<dbReference type="eggNOG" id="COG0456">
    <property type="taxonomic scope" value="Bacteria"/>
</dbReference>
<evidence type="ECO:0000313" key="2">
    <source>
        <dbReference type="EMBL" id="CDR34117.1"/>
    </source>
</evidence>